<dbReference type="OrthoDB" id="1657402at2759"/>
<keyword evidence="1" id="KW-0378">Hydrolase</keyword>
<reference evidence="4" key="1">
    <citation type="submission" date="2020-04" db="EMBL/GenBank/DDBJ databases">
        <authorList>
            <person name="Alioto T."/>
            <person name="Alioto T."/>
            <person name="Gomez Garrido J."/>
        </authorList>
    </citation>
    <scope>NUCLEOTIDE SEQUENCE</scope>
    <source>
        <strain evidence="4">A484AB</strain>
    </source>
</reference>
<protein>
    <submittedName>
        <fullName evidence="4">Beta-galactosidase-like</fullName>
    </submittedName>
</protein>
<evidence type="ECO:0000256" key="2">
    <source>
        <dbReference type="ARBA" id="ARBA00023295"/>
    </source>
</evidence>
<dbReference type="Gene3D" id="2.60.120.260">
    <property type="entry name" value="Galactose-binding domain-like"/>
    <property type="match status" value="1"/>
</dbReference>
<dbReference type="PANTHER" id="PTHR23421">
    <property type="entry name" value="BETA-GALACTOSIDASE RELATED"/>
    <property type="match status" value="1"/>
</dbReference>
<gene>
    <name evidence="4" type="ORF">PACLA_8A005893</name>
</gene>
<dbReference type="GO" id="GO:0005975">
    <property type="term" value="P:carbohydrate metabolic process"/>
    <property type="evidence" value="ECO:0007669"/>
    <property type="project" value="InterPro"/>
</dbReference>
<dbReference type="InterPro" id="IPR008979">
    <property type="entry name" value="Galactose-bd-like_sf"/>
</dbReference>
<dbReference type="SUPFAM" id="SSF49785">
    <property type="entry name" value="Galactose-binding domain-like"/>
    <property type="match status" value="1"/>
</dbReference>
<accession>A0A6S7ITD6</accession>
<organism evidence="4 5">
    <name type="scientific">Paramuricea clavata</name>
    <name type="common">Red gorgonian</name>
    <name type="synonym">Violescent sea-whip</name>
    <dbReference type="NCBI Taxonomy" id="317549"/>
    <lineage>
        <taxon>Eukaryota</taxon>
        <taxon>Metazoa</taxon>
        <taxon>Cnidaria</taxon>
        <taxon>Anthozoa</taxon>
        <taxon>Octocorallia</taxon>
        <taxon>Malacalcyonacea</taxon>
        <taxon>Plexauridae</taxon>
        <taxon>Paramuricea</taxon>
    </lineage>
</organism>
<dbReference type="GO" id="GO:0004553">
    <property type="term" value="F:hydrolase activity, hydrolyzing O-glycosyl compounds"/>
    <property type="evidence" value="ECO:0007669"/>
    <property type="project" value="InterPro"/>
</dbReference>
<dbReference type="AlphaFoldDB" id="A0A6S7ITD6"/>
<dbReference type="Pfam" id="PF21467">
    <property type="entry name" value="BetaGal_gal-bd"/>
    <property type="match status" value="1"/>
</dbReference>
<sequence length="154" mass="17138">MLLNDPKGIIQNVTLHGVILTNWTIFPLSLDPDDVAMILNISNVLGTPSDPSEPVSFYVGSIPAMPDGKPPLDTFLYLKNWSKGQAFVNRFNVGRYWPARGPQQTLYVPANSLNGNPDFNNTILLFEIDAAPCFISEYCYVEFIKNPMLGITEN</sequence>
<proteinExistence type="predicted"/>
<evidence type="ECO:0000313" key="4">
    <source>
        <dbReference type="EMBL" id="CAB4021117.1"/>
    </source>
</evidence>
<dbReference type="Proteomes" id="UP001152795">
    <property type="component" value="Unassembled WGS sequence"/>
</dbReference>
<evidence type="ECO:0000313" key="5">
    <source>
        <dbReference type="Proteomes" id="UP001152795"/>
    </source>
</evidence>
<evidence type="ECO:0000256" key="1">
    <source>
        <dbReference type="ARBA" id="ARBA00022801"/>
    </source>
</evidence>
<name>A0A6S7ITD6_PARCT</name>
<dbReference type="InterPro" id="IPR048913">
    <property type="entry name" value="BetaGal_gal-bd"/>
</dbReference>
<evidence type="ECO:0000259" key="3">
    <source>
        <dbReference type="Pfam" id="PF21467"/>
    </source>
</evidence>
<dbReference type="InterPro" id="IPR001944">
    <property type="entry name" value="Glycoside_Hdrlase_35"/>
</dbReference>
<feature type="domain" description="Beta-galactosidase galactose-binding" evidence="3">
    <location>
        <begin position="57"/>
        <end position="114"/>
    </location>
</feature>
<dbReference type="EMBL" id="CACRXK020011277">
    <property type="protein sequence ID" value="CAB4021117.1"/>
    <property type="molecule type" value="Genomic_DNA"/>
</dbReference>
<comment type="caution">
    <text evidence="4">The sequence shown here is derived from an EMBL/GenBank/DDBJ whole genome shotgun (WGS) entry which is preliminary data.</text>
</comment>
<keyword evidence="5" id="KW-1185">Reference proteome</keyword>
<keyword evidence="2" id="KW-0326">Glycosidase</keyword>